<keyword evidence="1" id="KW-0472">Membrane</keyword>
<keyword evidence="1" id="KW-1133">Transmembrane helix</keyword>
<evidence type="ECO:0000313" key="2">
    <source>
        <dbReference type="EMBL" id="SDU37495.1"/>
    </source>
</evidence>
<sequence>MTNSPQSLNEPVSRRRSGRWQLIGLLALVIGPMVLATAMFYGRFWIPEGRSYHGELIGGRVSLEQLGVPFVAGKGWQLLVSAPQACAEDCQQLIYLARQIHIGTGREASRVNHAVALARPLSSELNEQLLKEYPQLLRYTLNPDAYGRELPDNPAPQLWIVDPLGNLVLRYPQETNGKDVLNDLRQLMKISNIG</sequence>
<protein>
    <recommendedName>
        <fullName evidence="4">Cytochrome oxidase Cu insertion factor, SCO1/SenC/PrrC family</fullName>
    </recommendedName>
</protein>
<dbReference type="OrthoDB" id="9785445at2"/>
<evidence type="ECO:0000256" key="1">
    <source>
        <dbReference type="SAM" id="Phobius"/>
    </source>
</evidence>
<gene>
    <name evidence="2" type="ORF">SAMN05216296_3395</name>
</gene>
<feature type="transmembrane region" description="Helical" evidence="1">
    <location>
        <begin position="20"/>
        <end position="41"/>
    </location>
</feature>
<keyword evidence="1" id="KW-0812">Transmembrane</keyword>
<dbReference type="EMBL" id="LT629785">
    <property type="protein sequence ID" value="SDU37495.1"/>
    <property type="molecule type" value="Genomic_DNA"/>
</dbReference>
<name>A0A1H2I0J9_9PSED</name>
<evidence type="ECO:0008006" key="4">
    <source>
        <dbReference type="Google" id="ProtNLM"/>
    </source>
</evidence>
<reference evidence="3" key="1">
    <citation type="submission" date="2016-10" db="EMBL/GenBank/DDBJ databases">
        <authorList>
            <person name="Varghese N."/>
            <person name="Submissions S."/>
        </authorList>
    </citation>
    <scope>NUCLEOTIDE SEQUENCE [LARGE SCALE GENOMIC DNA]</scope>
    <source>
        <strain evidence="3">DSM 17875</strain>
    </source>
</reference>
<dbReference type="Proteomes" id="UP000243232">
    <property type="component" value="Chromosome I"/>
</dbReference>
<proteinExistence type="predicted"/>
<keyword evidence="3" id="KW-1185">Reference proteome</keyword>
<accession>A0A1H2I0J9</accession>
<evidence type="ECO:0000313" key="3">
    <source>
        <dbReference type="Proteomes" id="UP000243232"/>
    </source>
</evidence>
<dbReference type="STRING" id="364197.SAMN05216296_3395"/>
<dbReference type="AlphaFoldDB" id="A0A1H2I0J9"/>
<organism evidence="2 3">
    <name type="scientific">Pseudomonas pohangensis</name>
    <dbReference type="NCBI Taxonomy" id="364197"/>
    <lineage>
        <taxon>Bacteria</taxon>
        <taxon>Pseudomonadati</taxon>
        <taxon>Pseudomonadota</taxon>
        <taxon>Gammaproteobacteria</taxon>
        <taxon>Pseudomonadales</taxon>
        <taxon>Pseudomonadaceae</taxon>
        <taxon>Pseudomonas</taxon>
    </lineage>
</organism>